<organism evidence="1 2">
    <name type="scientific">Pegethrix bostrychoides GSE-TBD4-15B</name>
    <dbReference type="NCBI Taxonomy" id="2839662"/>
    <lineage>
        <taxon>Bacteria</taxon>
        <taxon>Bacillati</taxon>
        <taxon>Cyanobacteriota</taxon>
        <taxon>Cyanophyceae</taxon>
        <taxon>Oculatellales</taxon>
        <taxon>Oculatellaceae</taxon>
        <taxon>Pegethrix</taxon>
    </lineage>
</organism>
<evidence type="ECO:0000313" key="1">
    <source>
        <dbReference type="EMBL" id="MBW4468696.1"/>
    </source>
</evidence>
<proteinExistence type="predicted"/>
<reference evidence="1" key="1">
    <citation type="submission" date="2021-05" db="EMBL/GenBank/DDBJ databases">
        <authorList>
            <person name="Pietrasiak N."/>
            <person name="Ward R."/>
            <person name="Stajich J.E."/>
            <person name="Kurbessoian T."/>
        </authorList>
    </citation>
    <scope>NUCLEOTIDE SEQUENCE</scope>
    <source>
        <strain evidence="1">GSE-TBD4-15B</strain>
    </source>
</reference>
<evidence type="ECO:0000313" key="2">
    <source>
        <dbReference type="Proteomes" id="UP000707356"/>
    </source>
</evidence>
<protein>
    <submittedName>
        <fullName evidence="1">Uncharacterized protein</fullName>
    </submittedName>
</protein>
<dbReference type="EMBL" id="JAHHHV010000092">
    <property type="protein sequence ID" value="MBW4468696.1"/>
    <property type="molecule type" value="Genomic_DNA"/>
</dbReference>
<gene>
    <name evidence="1" type="ORF">KME07_24995</name>
</gene>
<sequence length="264" mass="29439">MPIRSRWFQALLSATLLLLCVAAIGGLQVLQLQKIQRQDQKPSIEQIRQDAEAEQARLALLQDLPAFGFDNLIANWTFLNFLQYFGDKEARSQTDYRLSPDFFEVILKRDPYFIQSYNFLLTSSSIYAGLPERSNQIMQQALQSLKPDVLPNAYLGWRQLAIDQLLFSGDAQAARQSFLTAAQLAAQSALPESQQVAVSSRQTADFLASNPDSRTAQVAAWVMVYSNAPDDRAREIAIQQIQNLGGSVTRQPDGTLAIQSPAKD</sequence>
<dbReference type="Proteomes" id="UP000707356">
    <property type="component" value="Unassembled WGS sequence"/>
</dbReference>
<name>A0A951PFF9_9CYAN</name>
<reference evidence="1" key="2">
    <citation type="journal article" date="2022" name="Microbiol. Resour. Announc.">
        <title>Metagenome Sequencing to Explore Phylogenomics of Terrestrial Cyanobacteria.</title>
        <authorList>
            <person name="Ward R.D."/>
            <person name="Stajich J.E."/>
            <person name="Johansen J.R."/>
            <person name="Huntemann M."/>
            <person name="Clum A."/>
            <person name="Foster B."/>
            <person name="Foster B."/>
            <person name="Roux S."/>
            <person name="Palaniappan K."/>
            <person name="Varghese N."/>
            <person name="Mukherjee S."/>
            <person name="Reddy T.B.K."/>
            <person name="Daum C."/>
            <person name="Copeland A."/>
            <person name="Chen I.A."/>
            <person name="Ivanova N.N."/>
            <person name="Kyrpides N.C."/>
            <person name="Shapiro N."/>
            <person name="Eloe-Fadrosh E.A."/>
            <person name="Pietrasiak N."/>
        </authorList>
    </citation>
    <scope>NUCLEOTIDE SEQUENCE</scope>
    <source>
        <strain evidence="1">GSE-TBD4-15B</strain>
    </source>
</reference>
<dbReference type="AlphaFoldDB" id="A0A951PFF9"/>
<comment type="caution">
    <text evidence="1">The sequence shown here is derived from an EMBL/GenBank/DDBJ whole genome shotgun (WGS) entry which is preliminary data.</text>
</comment>
<accession>A0A951PFF9</accession>